<proteinExistence type="predicted"/>
<dbReference type="EMBL" id="JBHTAP010000001">
    <property type="protein sequence ID" value="MFC7234437.1"/>
    <property type="molecule type" value="Genomic_DNA"/>
</dbReference>
<accession>A0ABD5ZLM8</accession>
<protein>
    <submittedName>
        <fullName evidence="2">NUDIX domain-containing protein</fullName>
    </submittedName>
</protein>
<gene>
    <name evidence="2" type="ORF">ACFQJ4_03805</name>
</gene>
<dbReference type="InterPro" id="IPR000086">
    <property type="entry name" value="NUDIX_hydrolase_dom"/>
</dbReference>
<dbReference type="RefSeq" id="WP_276235444.1">
    <property type="nucleotide sequence ID" value="NZ_CP119802.1"/>
</dbReference>
<organism evidence="2 3">
    <name type="scientific">Halosegnis marinus</name>
    <dbReference type="NCBI Taxonomy" id="3034023"/>
    <lineage>
        <taxon>Archaea</taxon>
        <taxon>Methanobacteriati</taxon>
        <taxon>Methanobacteriota</taxon>
        <taxon>Stenosarchaea group</taxon>
        <taxon>Halobacteria</taxon>
        <taxon>Halobacteriales</taxon>
        <taxon>Natronomonadaceae</taxon>
        <taxon>Halosegnis</taxon>
    </lineage>
</organism>
<dbReference type="InterPro" id="IPR015797">
    <property type="entry name" value="NUDIX_hydrolase-like_dom_sf"/>
</dbReference>
<feature type="domain" description="Nudix hydrolase" evidence="1">
    <location>
        <begin position="36"/>
        <end position="141"/>
    </location>
</feature>
<dbReference type="Proteomes" id="UP001596398">
    <property type="component" value="Unassembled WGS sequence"/>
</dbReference>
<sequence length="163" mass="17880">MEFERVRDRDDVEYLAETTTDEDGTWAYFAGIDGLVAVGVTNDDGAVLLMESAHGWRLPYGPVEEGEDPLAVARRIAGTLTGVEVEDADFERVTEFTREHATTGETTTSFDAVVRVAPVAGEPTAGNPDFEPWEDLVVGWFAEVPDEAYHEHGSAVSDVERFL</sequence>
<comment type="caution">
    <text evidence="2">The sequence shown here is derived from an EMBL/GenBank/DDBJ whole genome shotgun (WGS) entry which is preliminary data.</text>
</comment>
<dbReference type="AlphaFoldDB" id="A0ABD5ZLM8"/>
<name>A0ABD5ZLM8_9EURY</name>
<dbReference type="Pfam" id="PF00293">
    <property type="entry name" value="NUDIX"/>
    <property type="match status" value="1"/>
</dbReference>
<evidence type="ECO:0000313" key="2">
    <source>
        <dbReference type="EMBL" id="MFC7234437.1"/>
    </source>
</evidence>
<dbReference type="SUPFAM" id="SSF55811">
    <property type="entry name" value="Nudix"/>
    <property type="match status" value="1"/>
</dbReference>
<dbReference type="Gene3D" id="3.90.79.10">
    <property type="entry name" value="Nucleoside Triphosphate Pyrophosphohydrolase"/>
    <property type="match status" value="1"/>
</dbReference>
<dbReference type="GeneID" id="79266104"/>
<reference evidence="2 3" key="1">
    <citation type="journal article" date="2019" name="Int. J. Syst. Evol. Microbiol.">
        <title>The Global Catalogue of Microorganisms (GCM) 10K type strain sequencing project: providing services to taxonomists for standard genome sequencing and annotation.</title>
        <authorList>
            <consortium name="The Broad Institute Genomics Platform"/>
            <consortium name="The Broad Institute Genome Sequencing Center for Infectious Disease"/>
            <person name="Wu L."/>
            <person name="Ma J."/>
        </authorList>
    </citation>
    <scope>NUCLEOTIDE SEQUENCE [LARGE SCALE GENOMIC DNA]</scope>
    <source>
        <strain evidence="2 3">DT85</strain>
    </source>
</reference>
<evidence type="ECO:0000313" key="3">
    <source>
        <dbReference type="Proteomes" id="UP001596398"/>
    </source>
</evidence>
<keyword evidence="3" id="KW-1185">Reference proteome</keyword>
<evidence type="ECO:0000259" key="1">
    <source>
        <dbReference type="Pfam" id="PF00293"/>
    </source>
</evidence>